<dbReference type="CDD" id="cd08502">
    <property type="entry name" value="PBP2_NikA_DppA_OppA_like_16"/>
    <property type="match status" value="1"/>
</dbReference>
<evidence type="ECO:0000256" key="4">
    <source>
        <dbReference type="SAM" id="SignalP"/>
    </source>
</evidence>
<geneLocation type="plasmid" evidence="6 7">
    <name>pSMR1-1</name>
</geneLocation>
<evidence type="ECO:0000256" key="2">
    <source>
        <dbReference type="ARBA" id="ARBA00005695"/>
    </source>
</evidence>
<dbReference type="PANTHER" id="PTHR30290:SF38">
    <property type="entry name" value="D,D-DIPEPTIDE-BINDING PERIPLASMIC PROTEIN DDPA-RELATED"/>
    <property type="match status" value="1"/>
</dbReference>
<feature type="signal peptide" evidence="4">
    <location>
        <begin position="1"/>
        <end position="27"/>
    </location>
</feature>
<keyword evidence="3 4" id="KW-0732">Signal</keyword>
<dbReference type="Pfam" id="PF00496">
    <property type="entry name" value="SBP_bac_5"/>
    <property type="match status" value="1"/>
</dbReference>
<evidence type="ECO:0000313" key="6">
    <source>
        <dbReference type="EMBL" id="ASM74354.1"/>
    </source>
</evidence>
<dbReference type="InterPro" id="IPR000914">
    <property type="entry name" value="SBP_5_dom"/>
</dbReference>
<dbReference type="PANTHER" id="PTHR30290">
    <property type="entry name" value="PERIPLASMIC BINDING COMPONENT OF ABC TRANSPORTER"/>
    <property type="match status" value="1"/>
</dbReference>
<reference evidence="6 7" key="1">
    <citation type="submission" date="2017-07" db="EMBL/GenBank/DDBJ databases">
        <title>Genome Sequence of Sulfitobacter pseudonitzschiae Strain SMR1 Isolated from a culture of the Diatom Skeletonema marinoi.</title>
        <authorList>
            <person name="Topel M."/>
            <person name="Pinder M.I.M."/>
            <person name="Johansson O.N."/>
            <person name="Kourtchenko O."/>
            <person name="Godhe A."/>
            <person name="Clarke A.K."/>
        </authorList>
    </citation>
    <scope>NUCLEOTIDE SEQUENCE [LARGE SCALE GENOMIC DNA]</scope>
    <source>
        <strain evidence="6 7">SMR1</strain>
        <plasmid evidence="6 7">pSMR1-1</plasmid>
    </source>
</reference>
<dbReference type="KEGG" id="spse:SULPSESMR1_04653"/>
<dbReference type="GO" id="GO:0030288">
    <property type="term" value="C:outer membrane-bounded periplasmic space"/>
    <property type="evidence" value="ECO:0007669"/>
    <property type="project" value="UniProtKB-ARBA"/>
</dbReference>
<comment type="similarity">
    <text evidence="2">Belongs to the bacterial solute-binding protein 5 family.</text>
</comment>
<keyword evidence="7" id="KW-1185">Reference proteome</keyword>
<dbReference type="GO" id="GO:1904680">
    <property type="term" value="F:peptide transmembrane transporter activity"/>
    <property type="evidence" value="ECO:0007669"/>
    <property type="project" value="TreeGrafter"/>
</dbReference>
<dbReference type="InterPro" id="IPR030678">
    <property type="entry name" value="Peptide/Ni-bd"/>
</dbReference>
<dbReference type="EMBL" id="CP022416">
    <property type="protein sequence ID" value="ASM74354.1"/>
    <property type="molecule type" value="Genomic_DNA"/>
</dbReference>
<comment type="subcellular location">
    <subcellularLocation>
        <location evidence="1">Periplasm</location>
    </subcellularLocation>
</comment>
<dbReference type="GO" id="GO:0015833">
    <property type="term" value="P:peptide transport"/>
    <property type="evidence" value="ECO:0007669"/>
    <property type="project" value="TreeGrafter"/>
</dbReference>
<name>A0A221K5S4_9RHOB</name>
<proteinExistence type="inferred from homology"/>
<dbReference type="InterPro" id="IPR006311">
    <property type="entry name" value="TAT_signal"/>
</dbReference>
<dbReference type="Proteomes" id="UP000199754">
    <property type="component" value="Plasmid pSMR1-1"/>
</dbReference>
<evidence type="ECO:0000256" key="3">
    <source>
        <dbReference type="ARBA" id="ARBA00022729"/>
    </source>
</evidence>
<dbReference type="AlphaFoldDB" id="A0A221K5S4"/>
<feature type="chain" id="PRO_5012623495" evidence="4">
    <location>
        <begin position="28"/>
        <end position="529"/>
    </location>
</feature>
<evidence type="ECO:0000259" key="5">
    <source>
        <dbReference type="Pfam" id="PF00496"/>
    </source>
</evidence>
<dbReference type="PIRSF" id="PIRSF002741">
    <property type="entry name" value="MppA"/>
    <property type="match status" value="1"/>
</dbReference>
<sequence length="529" mass="58340">MNMNRRQALIMSASAMLMAATGRSAYAQTETGDAVIRFAPHAALRVLDPVATPAYITRNHSYLVYDTLYSLDSSFTPQPQMIGSHEVTDDGLEWTFILRDGLAFHDGAPVTAADVVPSITRWWQKDVVGLRLKEVTETLEAVDDKTFMFRLKEPFGAMIEAMARPSSRPLFVMPKRIADLDPSTMLEEVVGSGPYKFLADEFRPGASWAYARNEDYIPRDEPADGLAGGKVPRAARIEVIWFPSPDTAISALINNELDIIESVSPDGRSRFEGTDVKLVARASPTASTVRFNWSQAPFDDVRMRRAVQLVVSQIDYMDIVVGDPSAYETCPAYFGCGTPLETDAGYVEGSLDNVEEARALVAEAGYDGTPITIITPGDIASFSALAPMTQQVLEAIGIPSKIETMEWSAFLERRTRTTLPSEGGWNLAHAVFDLIDLISPLGNPNFDARGLDGYTGFVDDPETEALKSRYQAASTDDERFAIVEEMQERAYDQVFYIPLGTYAQYTALRPELSDFENAPIHVVYGLDKA</sequence>
<dbReference type="OrthoDB" id="9803988at2"/>
<organism evidence="6 7">
    <name type="scientific">Pseudosulfitobacter pseudonitzschiae</name>
    <dbReference type="NCBI Taxonomy" id="1402135"/>
    <lineage>
        <taxon>Bacteria</taxon>
        <taxon>Pseudomonadati</taxon>
        <taxon>Pseudomonadota</taxon>
        <taxon>Alphaproteobacteria</taxon>
        <taxon>Rhodobacterales</taxon>
        <taxon>Roseobacteraceae</taxon>
        <taxon>Pseudosulfitobacter</taxon>
    </lineage>
</organism>
<dbReference type="SUPFAM" id="SSF53850">
    <property type="entry name" value="Periplasmic binding protein-like II"/>
    <property type="match status" value="1"/>
</dbReference>
<dbReference type="Gene3D" id="3.90.76.10">
    <property type="entry name" value="Dipeptide-binding Protein, Domain 1"/>
    <property type="match status" value="1"/>
</dbReference>
<keyword evidence="6" id="KW-0614">Plasmid</keyword>
<gene>
    <name evidence="6" type="primary">hbpA</name>
    <name evidence="6" type="ORF">SULPSESMR1_04653</name>
</gene>
<accession>A0A221K5S4</accession>
<dbReference type="PROSITE" id="PS51318">
    <property type="entry name" value="TAT"/>
    <property type="match status" value="1"/>
</dbReference>
<dbReference type="GO" id="GO:0043190">
    <property type="term" value="C:ATP-binding cassette (ABC) transporter complex"/>
    <property type="evidence" value="ECO:0007669"/>
    <property type="project" value="InterPro"/>
</dbReference>
<dbReference type="Gene3D" id="3.40.190.10">
    <property type="entry name" value="Periplasmic binding protein-like II"/>
    <property type="match status" value="1"/>
</dbReference>
<dbReference type="RefSeq" id="WP_089422425.1">
    <property type="nucleotide sequence ID" value="NZ_CP022416.1"/>
</dbReference>
<evidence type="ECO:0000313" key="7">
    <source>
        <dbReference type="Proteomes" id="UP000199754"/>
    </source>
</evidence>
<dbReference type="Gene3D" id="3.10.105.10">
    <property type="entry name" value="Dipeptide-binding Protein, Domain 3"/>
    <property type="match status" value="1"/>
</dbReference>
<dbReference type="InterPro" id="IPR039424">
    <property type="entry name" value="SBP_5"/>
</dbReference>
<protein>
    <submittedName>
        <fullName evidence="6">Heme-binding protein A</fullName>
    </submittedName>
</protein>
<feature type="domain" description="Solute-binding protein family 5" evidence="5">
    <location>
        <begin position="76"/>
        <end position="418"/>
    </location>
</feature>
<evidence type="ECO:0000256" key="1">
    <source>
        <dbReference type="ARBA" id="ARBA00004418"/>
    </source>
</evidence>